<feature type="domain" description="EAL" evidence="1">
    <location>
        <begin position="430"/>
        <end position="680"/>
    </location>
</feature>
<dbReference type="SMART" id="SM00267">
    <property type="entry name" value="GGDEF"/>
    <property type="match status" value="1"/>
</dbReference>
<evidence type="ECO:0000259" key="2">
    <source>
        <dbReference type="PROSITE" id="PS50887"/>
    </source>
</evidence>
<dbReference type="InterPro" id="IPR035919">
    <property type="entry name" value="EAL_sf"/>
</dbReference>
<dbReference type="SUPFAM" id="SSF141868">
    <property type="entry name" value="EAL domain-like"/>
    <property type="match status" value="1"/>
</dbReference>
<dbReference type="CDD" id="cd01948">
    <property type="entry name" value="EAL"/>
    <property type="match status" value="1"/>
</dbReference>
<dbReference type="Gene3D" id="3.20.20.450">
    <property type="entry name" value="EAL domain"/>
    <property type="match status" value="1"/>
</dbReference>
<dbReference type="PROSITE" id="PS50887">
    <property type="entry name" value="GGDEF"/>
    <property type="match status" value="1"/>
</dbReference>
<dbReference type="InterPro" id="IPR001633">
    <property type="entry name" value="EAL_dom"/>
</dbReference>
<dbReference type="STRING" id="1177982.SAMN04489711_12358"/>
<dbReference type="SMART" id="SM00052">
    <property type="entry name" value="EAL"/>
    <property type="match status" value="1"/>
</dbReference>
<dbReference type="Pfam" id="PF00990">
    <property type="entry name" value="GGDEF"/>
    <property type="match status" value="1"/>
</dbReference>
<evidence type="ECO:0000313" key="3">
    <source>
        <dbReference type="EMBL" id="SFF29408.1"/>
    </source>
</evidence>
<dbReference type="PROSITE" id="PS50883">
    <property type="entry name" value="EAL"/>
    <property type="match status" value="1"/>
</dbReference>
<evidence type="ECO:0000313" key="4">
    <source>
        <dbReference type="Proteomes" id="UP000199119"/>
    </source>
</evidence>
<accession>A0A1I2HIR9</accession>
<dbReference type="Gene3D" id="3.30.70.270">
    <property type="match status" value="1"/>
</dbReference>
<dbReference type="CDD" id="cd01949">
    <property type="entry name" value="GGDEF"/>
    <property type="match status" value="1"/>
</dbReference>
<gene>
    <name evidence="3" type="ORF">SAMN04489711_12358</name>
</gene>
<dbReference type="EMBL" id="FONX01000023">
    <property type="protein sequence ID" value="SFF29408.1"/>
    <property type="molecule type" value="Genomic_DNA"/>
</dbReference>
<dbReference type="RefSeq" id="WP_217648965.1">
    <property type="nucleotide sequence ID" value="NZ_FONX01000023.1"/>
</dbReference>
<dbReference type="PANTHER" id="PTHR44757">
    <property type="entry name" value="DIGUANYLATE CYCLASE DGCP"/>
    <property type="match status" value="1"/>
</dbReference>
<evidence type="ECO:0000259" key="1">
    <source>
        <dbReference type="PROSITE" id="PS50883"/>
    </source>
</evidence>
<dbReference type="SUPFAM" id="SSF55073">
    <property type="entry name" value="Nucleotide cyclase"/>
    <property type="match status" value="1"/>
</dbReference>
<sequence>MLSPDPMKPAAEPAAGTAGQPLEAYGVLELISHAAWVFDLDRGRMVWANRLALQIWNAPSLEELCSRDMGADMSPAVARRLRQYQQDFEHSTARFTEQWTLYPNGQPRTLHMVFCGHRLADGRMALFCEAMDRQQPSDPESIRSVEALLHTEVMISMYGPRGRLLYRNPAARDRLPEPLPGGLHYIIDRHQRAQLRASLRRQGEARIVAQVQTRQGERWHEISVRRCRDAVTGVPAWLLSEVDVSDVKDAESHAHYLAQHDPLTGLPNRSSLAAGFQPALEALGRAGRQAALLFIDLDYFKDVNDSLGHTAGDQLLVEIARRLRSETRQGDLIARLGGDEFLVLLAAEGIVDDVSVPIERIRKSISRSVLLGQTPIRVSSSVGVSIFPHDGRSIDELLRCADMAMYRAKERGRDGISRYSADLAVKAQMRLALEVELGSALENGELEVYYQPRLDIASGRIVGAEALVRWNHPRRGLVSPADFIPLCEQSGLILAVGRFVLEQAVRQQVAWAAQGWPLLISVNLSPRQLADAQLLDSFMEILQRWGADCRCLELEITESMLLGHDKQTVRTLEQLGQQGFRIAIDDFGTGYSNLAYLQRYPLQTLKIDRTFIQSIADNAPITDLIISMCRILGLHMVAEGVETEAQLQWLSSRGVHEFQGFLFSRPVPAPGFEALLAARQ</sequence>
<dbReference type="InterPro" id="IPR043128">
    <property type="entry name" value="Rev_trsase/Diguanyl_cyclase"/>
</dbReference>
<dbReference type="SUPFAM" id="SSF55785">
    <property type="entry name" value="PYP-like sensor domain (PAS domain)"/>
    <property type="match status" value="1"/>
</dbReference>
<protein>
    <submittedName>
        <fullName evidence="3">Diguanylate cyclase (GGDEF) domain-containing protein</fullName>
    </submittedName>
</protein>
<reference evidence="4" key="1">
    <citation type="submission" date="2016-10" db="EMBL/GenBank/DDBJ databases">
        <authorList>
            <person name="Varghese N."/>
            <person name="Submissions S."/>
        </authorList>
    </citation>
    <scope>NUCLEOTIDE SEQUENCE [LARGE SCALE GENOMIC DNA]</scope>
    <source>
        <strain evidence="4">DSM 27981</strain>
    </source>
</reference>
<dbReference type="InterPro" id="IPR000160">
    <property type="entry name" value="GGDEF_dom"/>
</dbReference>
<dbReference type="NCBIfam" id="TIGR00254">
    <property type="entry name" value="GGDEF"/>
    <property type="match status" value="1"/>
</dbReference>
<organism evidence="3 4">
    <name type="scientific">Paracidovorax wautersii</name>
    <dbReference type="NCBI Taxonomy" id="1177982"/>
    <lineage>
        <taxon>Bacteria</taxon>
        <taxon>Pseudomonadati</taxon>
        <taxon>Pseudomonadota</taxon>
        <taxon>Betaproteobacteria</taxon>
        <taxon>Burkholderiales</taxon>
        <taxon>Comamonadaceae</taxon>
        <taxon>Paracidovorax</taxon>
    </lineage>
</organism>
<dbReference type="AlphaFoldDB" id="A0A1I2HIR9"/>
<keyword evidence="4" id="KW-1185">Reference proteome</keyword>
<dbReference type="Pfam" id="PF00563">
    <property type="entry name" value="EAL"/>
    <property type="match status" value="1"/>
</dbReference>
<dbReference type="InterPro" id="IPR029787">
    <property type="entry name" value="Nucleotide_cyclase"/>
</dbReference>
<feature type="domain" description="GGDEF" evidence="2">
    <location>
        <begin position="288"/>
        <end position="421"/>
    </location>
</feature>
<dbReference type="PANTHER" id="PTHR44757:SF2">
    <property type="entry name" value="BIOFILM ARCHITECTURE MAINTENANCE PROTEIN MBAA"/>
    <property type="match status" value="1"/>
</dbReference>
<dbReference type="GO" id="GO:0003824">
    <property type="term" value="F:catalytic activity"/>
    <property type="evidence" value="ECO:0007669"/>
    <property type="project" value="UniProtKB-ARBA"/>
</dbReference>
<proteinExistence type="predicted"/>
<dbReference type="InterPro" id="IPR035965">
    <property type="entry name" value="PAS-like_dom_sf"/>
</dbReference>
<name>A0A1I2HIR9_9BURK</name>
<dbReference type="InterPro" id="IPR052155">
    <property type="entry name" value="Biofilm_reg_signaling"/>
</dbReference>
<dbReference type="FunFam" id="3.30.70.270:FF:000001">
    <property type="entry name" value="Diguanylate cyclase domain protein"/>
    <property type="match status" value="1"/>
</dbReference>
<dbReference type="Proteomes" id="UP000199119">
    <property type="component" value="Unassembled WGS sequence"/>
</dbReference>